<evidence type="ECO:0000256" key="1">
    <source>
        <dbReference type="SAM" id="Coils"/>
    </source>
</evidence>
<dbReference type="EMBL" id="AP018712">
    <property type="protein sequence ID" value="BBE30287.1"/>
    <property type="molecule type" value="Genomic_DNA"/>
</dbReference>
<keyword evidence="2" id="KW-0472">Membrane</keyword>
<dbReference type="InParanoid" id="A0A7G1G620"/>
<keyword evidence="1" id="KW-0175">Coiled coil</keyword>
<feature type="coiled-coil region" evidence="1">
    <location>
        <begin position="362"/>
        <end position="410"/>
    </location>
</feature>
<dbReference type="PROSITE" id="PS51832">
    <property type="entry name" value="HD_GYP"/>
    <property type="match status" value="1"/>
</dbReference>
<evidence type="ECO:0000256" key="2">
    <source>
        <dbReference type="SAM" id="Phobius"/>
    </source>
</evidence>
<dbReference type="Pfam" id="PF13487">
    <property type="entry name" value="HD_5"/>
    <property type="match status" value="1"/>
</dbReference>
<dbReference type="PANTHER" id="PTHR45228">
    <property type="entry name" value="CYCLIC DI-GMP PHOSPHODIESTERASE TM_0186-RELATED"/>
    <property type="match status" value="1"/>
</dbReference>
<proteinExistence type="predicted"/>
<accession>A0A7G1G620</accession>
<dbReference type="SUPFAM" id="SSF109604">
    <property type="entry name" value="HD-domain/PDEase-like"/>
    <property type="match status" value="1"/>
</dbReference>
<evidence type="ECO:0000259" key="3">
    <source>
        <dbReference type="PROSITE" id="PS51832"/>
    </source>
</evidence>
<organism evidence="4 5">
    <name type="scientific">Tepiditoga spiralis</name>
    <dbReference type="NCBI Taxonomy" id="2108365"/>
    <lineage>
        <taxon>Bacteria</taxon>
        <taxon>Thermotogati</taxon>
        <taxon>Thermotogota</taxon>
        <taxon>Thermotogae</taxon>
        <taxon>Petrotogales</taxon>
        <taxon>Petrotogaceae</taxon>
        <taxon>Tepiditoga</taxon>
    </lineage>
</organism>
<evidence type="ECO:0000313" key="4">
    <source>
        <dbReference type="EMBL" id="BBE30287.1"/>
    </source>
</evidence>
<keyword evidence="2" id="KW-0812">Transmembrane</keyword>
<reference evidence="4 5" key="1">
    <citation type="submission" date="2018-06" db="EMBL/GenBank/DDBJ databases">
        <title>Genome sequencing of Oceanotoga sp. sy52.</title>
        <authorList>
            <person name="Mori K."/>
        </authorList>
    </citation>
    <scope>NUCLEOTIDE SEQUENCE [LARGE SCALE GENOMIC DNA]</scope>
    <source>
        <strain evidence="5">sy52</strain>
    </source>
</reference>
<feature type="transmembrane region" description="Helical" evidence="2">
    <location>
        <begin position="338"/>
        <end position="360"/>
    </location>
</feature>
<dbReference type="SMART" id="SM00471">
    <property type="entry name" value="HDc"/>
    <property type="match status" value="1"/>
</dbReference>
<evidence type="ECO:0000313" key="5">
    <source>
        <dbReference type="Proteomes" id="UP000516361"/>
    </source>
</evidence>
<dbReference type="Gene3D" id="1.10.3210.10">
    <property type="entry name" value="Hypothetical protein af1432"/>
    <property type="match status" value="1"/>
</dbReference>
<dbReference type="KEGG" id="ocy:OSSY52_04280"/>
<feature type="domain" description="HD-GYP" evidence="3">
    <location>
        <begin position="581"/>
        <end position="779"/>
    </location>
</feature>
<dbReference type="Gene3D" id="3.40.50.2300">
    <property type="match status" value="2"/>
</dbReference>
<protein>
    <recommendedName>
        <fullName evidence="3">HD-GYP domain-containing protein</fullName>
    </recommendedName>
</protein>
<gene>
    <name evidence="4" type="ORF">OSSY52_04280</name>
</gene>
<dbReference type="InterPro" id="IPR052020">
    <property type="entry name" value="Cyclic_di-GMP/3'3'-cGAMP_PDE"/>
</dbReference>
<dbReference type="AlphaFoldDB" id="A0A7G1G620"/>
<feature type="transmembrane region" description="Helical" evidence="2">
    <location>
        <begin position="7"/>
        <end position="27"/>
    </location>
</feature>
<sequence>MIDIKKYTTILFLIFGIFIFSKNILILNSYSYDYTWTKNITWGILDTLNEKYSTYIEYMDTKRNNSDEYYKKLFDLYYMKYKDKKIDLVIASDDNAYNFIEKYGKKFLINIPVVFCGINYIQKTNINSSKNFYGIGEYEDIDGTINIALSLHSKIKNIYFLIDDFTQSGKIMFQELNDNINKYTTKYNKNFEIIKVNHLQESIKKIRTLKDGIIIIQAFLKDANENILSLEKSLEIIEKNSKLPIYGMLYSYLGHGIVGGVLTSGYYQGVEAAKISKKLLTNQKVSKEDILKATINSNQIFFDYNQMKKFNISKKLLPKKSILINNTQSFFEKYKKVILIYFFSITILTSIILFLIINIYKRKKAENIIQKQNMELESSYEELEAQHEELEATQEELTKNYKKIKSEKQKNIEINDKLNKIIEVTEKFSKMNTTFDEFCNTLLKAAIALIPEADYGSISIMEKDKWNYIATVGHDLNILKTLDLKPEYALQINGTQDIKSFEDFHLGNMPQNIKEKLYKASKPIKESLMTKINIEEKTLWICLDIDKKSIKTFKSYSKEIINTFIYLAEKFMRLNLRMDKVKSAYLDFSQKLATIAEAHDDCTGKHVIRVGALSELIAKKYGLNNDKVQDIKNFAPLHDVGKIFVSNEILTKNTKLSKEEWEEMKKHTIHAKRLLTGEYFEIALKIALNHHERYDGSGYPMGLKGNEIPIEAQIVSIADVYDALRSDRPYKKAFTHEETLNILLIGDGRTSPKHFNPKILKIFEENHKEIKTLFDKINKN</sequence>
<dbReference type="InterPro" id="IPR003607">
    <property type="entry name" value="HD/PDEase_dom"/>
</dbReference>
<dbReference type="CDD" id="cd00077">
    <property type="entry name" value="HDc"/>
    <property type="match status" value="1"/>
</dbReference>
<keyword evidence="5" id="KW-1185">Reference proteome</keyword>
<dbReference type="Proteomes" id="UP000516361">
    <property type="component" value="Chromosome"/>
</dbReference>
<dbReference type="InterPro" id="IPR037522">
    <property type="entry name" value="HD_GYP_dom"/>
</dbReference>
<name>A0A7G1G620_9BACT</name>
<keyword evidence="2" id="KW-1133">Transmembrane helix</keyword>
<dbReference type="RefSeq" id="WP_190615402.1">
    <property type="nucleotide sequence ID" value="NZ_AP018712.1"/>
</dbReference>
<dbReference type="PANTHER" id="PTHR45228:SF8">
    <property type="entry name" value="TWO-COMPONENT RESPONSE REGULATOR-RELATED"/>
    <property type="match status" value="1"/>
</dbReference>